<name>A0A2P2K6V6_RHIMU</name>
<dbReference type="AlphaFoldDB" id="A0A2P2K6V6"/>
<dbReference type="EMBL" id="GGEC01020990">
    <property type="protein sequence ID" value="MBX01474.1"/>
    <property type="molecule type" value="Transcribed_RNA"/>
</dbReference>
<reference evidence="1" key="1">
    <citation type="submission" date="2018-02" db="EMBL/GenBank/DDBJ databases">
        <title>Rhizophora mucronata_Transcriptome.</title>
        <authorList>
            <person name="Meera S.P."/>
            <person name="Sreeshan A."/>
            <person name="Augustine A."/>
        </authorList>
    </citation>
    <scope>NUCLEOTIDE SEQUENCE</scope>
    <source>
        <tissue evidence="1">Leaf</tissue>
    </source>
</reference>
<organism evidence="1">
    <name type="scientific">Rhizophora mucronata</name>
    <name type="common">Asiatic mangrove</name>
    <dbReference type="NCBI Taxonomy" id="61149"/>
    <lineage>
        <taxon>Eukaryota</taxon>
        <taxon>Viridiplantae</taxon>
        <taxon>Streptophyta</taxon>
        <taxon>Embryophyta</taxon>
        <taxon>Tracheophyta</taxon>
        <taxon>Spermatophyta</taxon>
        <taxon>Magnoliopsida</taxon>
        <taxon>eudicotyledons</taxon>
        <taxon>Gunneridae</taxon>
        <taxon>Pentapetalae</taxon>
        <taxon>rosids</taxon>
        <taxon>fabids</taxon>
        <taxon>Malpighiales</taxon>
        <taxon>Rhizophoraceae</taxon>
        <taxon>Rhizophora</taxon>
    </lineage>
</organism>
<sequence length="47" mass="5360">MASCESCSCLGAFKDIWSYIPLQSMEPQLYVLQPCPILLLLAREIER</sequence>
<accession>A0A2P2K6V6</accession>
<proteinExistence type="predicted"/>
<protein>
    <submittedName>
        <fullName evidence="1">Uncharacterized protein</fullName>
    </submittedName>
</protein>
<evidence type="ECO:0000313" key="1">
    <source>
        <dbReference type="EMBL" id="MBX01474.1"/>
    </source>
</evidence>